<keyword evidence="5" id="KW-1185">Reference proteome</keyword>
<comment type="caution">
    <text evidence="4">The sequence shown here is derived from an EMBL/GenBank/DDBJ whole genome shotgun (WGS) entry which is preliminary data.</text>
</comment>
<dbReference type="InterPro" id="IPR018060">
    <property type="entry name" value="HTH_AraC"/>
</dbReference>
<dbReference type="PROSITE" id="PS01124">
    <property type="entry name" value="HTH_ARAC_FAMILY_2"/>
    <property type="match status" value="1"/>
</dbReference>
<dbReference type="SMART" id="SM00342">
    <property type="entry name" value="HTH_ARAC"/>
    <property type="match status" value="1"/>
</dbReference>
<proteinExistence type="predicted"/>
<dbReference type="Pfam" id="PF06719">
    <property type="entry name" value="AraC_N"/>
    <property type="match status" value="1"/>
</dbReference>
<keyword evidence="2" id="KW-0804">Transcription</keyword>
<accession>A0A916XUP7</accession>
<keyword evidence="1" id="KW-0805">Transcription regulation</keyword>
<evidence type="ECO:0000313" key="5">
    <source>
        <dbReference type="Proteomes" id="UP000613160"/>
    </source>
</evidence>
<name>A0A916XUP7_9HYPH</name>
<dbReference type="InterPro" id="IPR009057">
    <property type="entry name" value="Homeodomain-like_sf"/>
</dbReference>
<reference evidence="4" key="1">
    <citation type="journal article" date="2014" name="Int. J. Syst. Evol. Microbiol.">
        <title>Complete genome sequence of Corynebacterium casei LMG S-19264T (=DSM 44701T), isolated from a smear-ripened cheese.</title>
        <authorList>
            <consortium name="US DOE Joint Genome Institute (JGI-PGF)"/>
            <person name="Walter F."/>
            <person name="Albersmeier A."/>
            <person name="Kalinowski J."/>
            <person name="Ruckert C."/>
        </authorList>
    </citation>
    <scope>NUCLEOTIDE SEQUENCE</scope>
    <source>
        <strain evidence="4">CGMCC 1.15493</strain>
    </source>
</reference>
<sequence>MNPLLDVIRHHADAHGSKTGIAPTPIDGLSTVRATTPSGLLHDCARPLVCLVVQGSKTVTMGTRQFAFSAGESLLITADVATVSQITRASLAVPYYALVMELDRTVIAELALEMTAVAVSEAAPVHVYPTDAEVADAALRLMRLFERPHSVPILQASLMREMHYWLLAGRHGQAIRQLGLPDSHVARIARAVALIRTEFARPLSIQRLAAEAGMGESSFHHHFRTVTSLSPLQFQKQLRLIEARRLMVSEAASASTAAYAVGYESVPQFTREYGRLFGLPPVRDARAKDLDRRPARTSV</sequence>
<dbReference type="Gene3D" id="1.10.10.60">
    <property type="entry name" value="Homeodomain-like"/>
    <property type="match status" value="2"/>
</dbReference>
<feature type="domain" description="HTH araC/xylS-type" evidence="3">
    <location>
        <begin position="189"/>
        <end position="287"/>
    </location>
</feature>
<dbReference type="PANTHER" id="PTHR43436">
    <property type="entry name" value="ARAC-FAMILY TRANSCRIPTIONAL REGULATOR"/>
    <property type="match status" value="1"/>
</dbReference>
<reference evidence="4" key="2">
    <citation type="submission" date="2020-09" db="EMBL/GenBank/DDBJ databases">
        <authorList>
            <person name="Sun Q."/>
            <person name="Zhou Y."/>
        </authorList>
    </citation>
    <scope>NUCLEOTIDE SEQUENCE</scope>
    <source>
        <strain evidence="4">CGMCC 1.15493</strain>
    </source>
</reference>
<dbReference type="EMBL" id="BMJJ01000003">
    <property type="protein sequence ID" value="GGD13669.1"/>
    <property type="molecule type" value="Genomic_DNA"/>
</dbReference>
<protein>
    <submittedName>
        <fullName evidence="4">AraC family transcriptional regulator</fullName>
    </submittedName>
</protein>
<dbReference type="Pfam" id="PF12833">
    <property type="entry name" value="HTH_18"/>
    <property type="match status" value="1"/>
</dbReference>
<dbReference type="Proteomes" id="UP000613160">
    <property type="component" value="Unassembled WGS sequence"/>
</dbReference>
<organism evidence="4 5">
    <name type="scientific">Aureimonas glaciei</name>
    <dbReference type="NCBI Taxonomy" id="1776957"/>
    <lineage>
        <taxon>Bacteria</taxon>
        <taxon>Pseudomonadati</taxon>
        <taxon>Pseudomonadota</taxon>
        <taxon>Alphaproteobacteria</taxon>
        <taxon>Hyphomicrobiales</taxon>
        <taxon>Aurantimonadaceae</taxon>
        <taxon>Aureimonas</taxon>
    </lineage>
</organism>
<dbReference type="GO" id="GO:0003700">
    <property type="term" value="F:DNA-binding transcription factor activity"/>
    <property type="evidence" value="ECO:0007669"/>
    <property type="project" value="InterPro"/>
</dbReference>
<evidence type="ECO:0000313" key="4">
    <source>
        <dbReference type="EMBL" id="GGD13669.1"/>
    </source>
</evidence>
<dbReference type="GO" id="GO:0043565">
    <property type="term" value="F:sequence-specific DNA binding"/>
    <property type="evidence" value="ECO:0007669"/>
    <property type="project" value="InterPro"/>
</dbReference>
<dbReference type="InterPro" id="IPR009594">
    <property type="entry name" value="Tscrpt_reg_HTH_AraC_N"/>
</dbReference>
<dbReference type="PANTHER" id="PTHR43436:SF1">
    <property type="entry name" value="TRANSCRIPTIONAL REGULATORY PROTEIN"/>
    <property type="match status" value="1"/>
</dbReference>
<dbReference type="RefSeq" id="WP_188850022.1">
    <property type="nucleotide sequence ID" value="NZ_BMJJ01000003.1"/>
</dbReference>
<gene>
    <name evidence="4" type="ORF">GCM10011335_15580</name>
</gene>
<dbReference type="SUPFAM" id="SSF46689">
    <property type="entry name" value="Homeodomain-like"/>
    <property type="match status" value="2"/>
</dbReference>
<evidence type="ECO:0000256" key="2">
    <source>
        <dbReference type="ARBA" id="ARBA00023163"/>
    </source>
</evidence>
<evidence type="ECO:0000259" key="3">
    <source>
        <dbReference type="PROSITE" id="PS01124"/>
    </source>
</evidence>
<evidence type="ECO:0000256" key="1">
    <source>
        <dbReference type="ARBA" id="ARBA00023015"/>
    </source>
</evidence>
<dbReference type="AlphaFoldDB" id="A0A916XUP7"/>